<feature type="domain" description="SGNH" evidence="3">
    <location>
        <begin position="456"/>
        <end position="667"/>
    </location>
</feature>
<feature type="transmembrane region" description="Helical" evidence="1">
    <location>
        <begin position="82"/>
        <end position="101"/>
    </location>
</feature>
<feature type="transmembrane region" description="Helical" evidence="1">
    <location>
        <begin position="252"/>
        <end position="269"/>
    </location>
</feature>
<feature type="transmembrane region" description="Helical" evidence="1">
    <location>
        <begin position="153"/>
        <end position="170"/>
    </location>
</feature>
<dbReference type="PANTHER" id="PTHR23028:SF53">
    <property type="entry name" value="ACYL_TRANSF_3 DOMAIN-CONTAINING PROTEIN"/>
    <property type="match status" value="1"/>
</dbReference>
<keyword evidence="5" id="KW-1185">Reference proteome</keyword>
<keyword evidence="4" id="KW-0808">Transferase</keyword>
<keyword evidence="4" id="KW-0012">Acyltransferase</keyword>
<dbReference type="InterPro" id="IPR050879">
    <property type="entry name" value="Acyltransferase_3"/>
</dbReference>
<dbReference type="GO" id="GO:0009103">
    <property type="term" value="P:lipopolysaccharide biosynthetic process"/>
    <property type="evidence" value="ECO:0007669"/>
    <property type="project" value="TreeGrafter"/>
</dbReference>
<dbReference type="GO" id="GO:0016747">
    <property type="term" value="F:acyltransferase activity, transferring groups other than amino-acyl groups"/>
    <property type="evidence" value="ECO:0007669"/>
    <property type="project" value="InterPro"/>
</dbReference>
<keyword evidence="1" id="KW-0472">Membrane</keyword>
<dbReference type="STRING" id="399736.SAMN04489720_2492"/>
<reference evidence="5" key="1">
    <citation type="submission" date="2016-10" db="EMBL/GenBank/DDBJ databases">
        <authorList>
            <person name="Varghese N."/>
            <person name="Submissions S."/>
        </authorList>
    </citation>
    <scope>NUCLEOTIDE SEQUENCE [LARGE SCALE GENOMIC DNA]</scope>
    <source>
        <strain evidence="5">DSM 22002</strain>
    </source>
</reference>
<dbReference type="PANTHER" id="PTHR23028">
    <property type="entry name" value="ACETYLTRANSFERASE"/>
    <property type="match status" value="1"/>
</dbReference>
<feature type="transmembrane region" description="Helical" evidence="1">
    <location>
        <begin position="348"/>
        <end position="367"/>
    </location>
</feature>
<feature type="transmembrane region" description="Helical" evidence="1">
    <location>
        <begin position="222"/>
        <end position="245"/>
    </location>
</feature>
<evidence type="ECO:0000259" key="3">
    <source>
        <dbReference type="Pfam" id="PF19040"/>
    </source>
</evidence>
<dbReference type="Pfam" id="PF01757">
    <property type="entry name" value="Acyl_transf_3"/>
    <property type="match status" value="1"/>
</dbReference>
<keyword evidence="1" id="KW-1133">Transmembrane helix</keyword>
<feature type="transmembrane region" description="Helical" evidence="1">
    <location>
        <begin position="379"/>
        <end position="402"/>
    </location>
</feature>
<keyword evidence="1" id="KW-0812">Transmembrane</keyword>
<feature type="transmembrane region" description="Helical" evidence="1">
    <location>
        <begin position="16"/>
        <end position="33"/>
    </location>
</feature>
<accession>A0A1G8FIQ6</accession>
<feature type="transmembrane region" description="Helical" evidence="1">
    <location>
        <begin position="313"/>
        <end position="336"/>
    </location>
</feature>
<name>A0A1G8FIQ6_9MICO</name>
<feature type="transmembrane region" description="Helical" evidence="1">
    <location>
        <begin position="275"/>
        <end position="292"/>
    </location>
</feature>
<proteinExistence type="predicted"/>
<dbReference type="EMBL" id="LT629695">
    <property type="protein sequence ID" value="SDH82020.1"/>
    <property type="molecule type" value="Genomic_DNA"/>
</dbReference>
<dbReference type="InterPro" id="IPR043968">
    <property type="entry name" value="SGNH"/>
</dbReference>
<organism evidence="4 5">
    <name type="scientific">Agrococcus jejuensis</name>
    <dbReference type="NCBI Taxonomy" id="399736"/>
    <lineage>
        <taxon>Bacteria</taxon>
        <taxon>Bacillati</taxon>
        <taxon>Actinomycetota</taxon>
        <taxon>Actinomycetes</taxon>
        <taxon>Micrococcales</taxon>
        <taxon>Microbacteriaceae</taxon>
        <taxon>Agrococcus</taxon>
    </lineage>
</organism>
<evidence type="ECO:0000313" key="4">
    <source>
        <dbReference type="EMBL" id="SDH82020.1"/>
    </source>
</evidence>
<sequence>MEAMTSPAARPMRRDIQVLRAVAVGVVLLYHLWPNRFPGGFVGVDVFFVVSGLLITSHLLREAETPRGIRPVAFWANRVRRLLPLAVVVLVATMLGVLAWAPASQVAPSMRHAIASMLSVENWMLASDAVDYLARDQQALPTQHFWSLSVEEQFYVVWPLLLVAAVAIAMRARRARATARPIVARDAVRVTVLVVLVASFVASILQTWLAPGPAYFATTTRAWELAAGAALAVVAHDGGALPAAARARAWRAAASWAGLALIVGTTLLLPAGTPFPGVAALLPVVAAVLWLVGGEHDRWWSPAALGRVRPVVWMGDVSYGIYLWHWPLIVLVPFAIGADLTSPTKVGIVAATLALAGASAVLVERPFRFGRVWRARPWRAFALGAAGAVLVVAVAGSSLVAIDRERADAAAAAEQALADSDLDPGPLDAIPPADPDATLVPTIAGRADDRGVMYDCFDNEHLGPRTCTYGPDDADVRVAIVGDSHAAHLIPGIVAAADAEGWRVETYVGRSCDAVLVEGCTGGASILADLSGGDYDLVVASGFRDTYLEPAVLAESWQALRDAGLPLVLVGDVPLHPQATFACVDASQGDPVAATACTTSRAEAIDALPSTQLTWAAEHDVPTIDLTAPFCDPEACASVLDGVVVYQDSPSSHLTATMSTRLAPLWRAELGAILAAGG</sequence>
<feature type="transmembrane region" description="Helical" evidence="1">
    <location>
        <begin position="39"/>
        <end position="61"/>
    </location>
</feature>
<dbReference type="Pfam" id="PF19040">
    <property type="entry name" value="SGNH"/>
    <property type="match status" value="1"/>
</dbReference>
<evidence type="ECO:0000256" key="1">
    <source>
        <dbReference type="SAM" id="Phobius"/>
    </source>
</evidence>
<feature type="transmembrane region" description="Helical" evidence="1">
    <location>
        <begin position="190"/>
        <end position="210"/>
    </location>
</feature>
<dbReference type="GO" id="GO:0016020">
    <property type="term" value="C:membrane"/>
    <property type="evidence" value="ECO:0007669"/>
    <property type="project" value="TreeGrafter"/>
</dbReference>
<gene>
    <name evidence="4" type="ORF">SAMN04489720_2492</name>
</gene>
<dbReference type="Proteomes" id="UP000198822">
    <property type="component" value="Chromosome I"/>
</dbReference>
<dbReference type="InterPro" id="IPR002656">
    <property type="entry name" value="Acyl_transf_3_dom"/>
</dbReference>
<feature type="domain" description="Acyltransferase 3" evidence="2">
    <location>
        <begin position="15"/>
        <end position="339"/>
    </location>
</feature>
<dbReference type="AlphaFoldDB" id="A0A1G8FIQ6"/>
<dbReference type="GO" id="GO:0016787">
    <property type="term" value="F:hydrolase activity"/>
    <property type="evidence" value="ECO:0007669"/>
    <property type="project" value="UniProtKB-KW"/>
</dbReference>
<evidence type="ECO:0000313" key="5">
    <source>
        <dbReference type="Proteomes" id="UP000198822"/>
    </source>
</evidence>
<keyword evidence="4" id="KW-0378">Hydrolase</keyword>
<evidence type="ECO:0000259" key="2">
    <source>
        <dbReference type="Pfam" id="PF01757"/>
    </source>
</evidence>
<protein>
    <submittedName>
        <fullName evidence="4">Peptidoglycan/LPS O-acetylase OafA/YrhL, contains acyltransferase and SGNH-hydrolase domains</fullName>
    </submittedName>
</protein>